<feature type="domain" description="Ig-like" evidence="9">
    <location>
        <begin position="139"/>
        <end position="223"/>
    </location>
</feature>
<evidence type="ECO:0000256" key="4">
    <source>
        <dbReference type="ARBA" id="ARBA00022737"/>
    </source>
</evidence>
<dbReference type="GO" id="GO:0043005">
    <property type="term" value="C:neuron projection"/>
    <property type="evidence" value="ECO:0007669"/>
    <property type="project" value="TreeGrafter"/>
</dbReference>
<dbReference type="PANTHER" id="PTHR12231:SF253">
    <property type="entry name" value="DPR-INTERACTING PROTEIN ETA, ISOFORM B-RELATED"/>
    <property type="match status" value="1"/>
</dbReference>
<comment type="caution">
    <text evidence="10">The sequence shown here is derived from an EMBL/GenBank/DDBJ whole genome shotgun (WGS) entry which is preliminary data.</text>
</comment>
<evidence type="ECO:0000256" key="7">
    <source>
        <dbReference type="ARBA" id="ARBA00023180"/>
    </source>
</evidence>
<feature type="non-terminal residue" evidence="10">
    <location>
        <position position="1"/>
    </location>
</feature>
<evidence type="ECO:0000313" key="11">
    <source>
        <dbReference type="Proteomes" id="UP001381693"/>
    </source>
</evidence>
<comment type="subcellular location">
    <subcellularLocation>
        <location evidence="1">Cell membrane</location>
    </subcellularLocation>
</comment>
<dbReference type="InterPro" id="IPR036179">
    <property type="entry name" value="Ig-like_dom_sf"/>
</dbReference>
<feature type="domain" description="Ig-like" evidence="9">
    <location>
        <begin position="234"/>
        <end position="295"/>
    </location>
</feature>
<dbReference type="InterPro" id="IPR003599">
    <property type="entry name" value="Ig_sub"/>
</dbReference>
<dbReference type="SUPFAM" id="SSF48726">
    <property type="entry name" value="Immunoglobulin"/>
    <property type="match status" value="3"/>
</dbReference>
<dbReference type="InterPro" id="IPR003598">
    <property type="entry name" value="Ig_sub2"/>
</dbReference>
<dbReference type="EMBL" id="JAXCGZ010004648">
    <property type="protein sequence ID" value="KAK7081593.1"/>
    <property type="molecule type" value="Genomic_DNA"/>
</dbReference>
<dbReference type="FunFam" id="2.60.40.10:FF:000328">
    <property type="entry name" value="CLUMA_CG000981, isoform A"/>
    <property type="match status" value="1"/>
</dbReference>
<name>A0AAN9AB74_HALRR</name>
<dbReference type="PANTHER" id="PTHR12231">
    <property type="entry name" value="CTX-RELATED TYPE I TRANSMEMBRANE PROTEIN"/>
    <property type="match status" value="1"/>
</dbReference>
<evidence type="ECO:0000256" key="2">
    <source>
        <dbReference type="ARBA" id="ARBA00022475"/>
    </source>
</evidence>
<keyword evidence="11" id="KW-1185">Reference proteome</keyword>
<accession>A0AAN9AB74</accession>
<reference evidence="10 11" key="1">
    <citation type="submission" date="2023-11" db="EMBL/GenBank/DDBJ databases">
        <title>Halocaridina rubra genome assembly.</title>
        <authorList>
            <person name="Smith C."/>
        </authorList>
    </citation>
    <scope>NUCLEOTIDE SEQUENCE [LARGE SCALE GENOMIC DNA]</scope>
    <source>
        <strain evidence="10">EP-1</strain>
        <tissue evidence="10">Whole</tissue>
    </source>
</reference>
<dbReference type="Gene3D" id="2.60.40.10">
    <property type="entry name" value="Immunoglobulins"/>
    <property type="match status" value="3"/>
</dbReference>
<keyword evidence="6" id="KW-1015">Disulfide bond</keyword>
<evidence type="ECO:0000256" key="8">
    <source>
        <dbReference type="ARBA" id="ARBA00023319"/>
    </source>
</evidence>
<evidence type="ECO:0000256" key="5">
    <source>
        <dbReference type="ARBA" id="ARBA00023136"/>
    </source>
</evidence>
<dbReference type="InterPro" id="IPR013098">
    <property type="entry name" value="Ig_I-set"/>
</dbReference>
<evidence type="ECO:0000259" key="9">
    <source>
        <dbReference type="PROSITE" id="PS50835"/>
    </source>
</evidence>
<dbReference type="SMART" id="SM00409">
    <property type="entry name" value="IG"/>
    <property type="match status" value="2"/>
</dbReference>
<evidence type="ECO:0000256" key="1">
    <source>
        <dbReference type="ARBA" id="ARBA00004236"/>
    </source>
</evidence>
<keyword evidence="2" id="KW-1003">Cell membrane</keyword>
<dbReference type="SMART" id="SM00408">
    <property type="entry name" value="IGc2"/>
    <property type="match status" value="2"/>
</dbReference>
<feature type="domain" description="Ig-like" evidence="9">
    <location>
        <begin position="38"/>
        <end position="131"/>
    </location>
</feature>
<keyword evidence="5" id="KW-0472">Membrane</keyword>
<keyword evidence="3" id="KW-0732">Signal</keyword>
<dbReference type="GO" id="GO:0005886">
    <property type="term" value="C:plasma membrane"/>
    <property type="evidence" value="ECO:0007669"/>
    <property type="project" value="UniProtKB-SubCell"/>
</dbReference>
<dbReference type="Pfam" id="PF07679">
    <property type="entry name" value="I-set"/>
    <property type="match status" value="1"/>
</dbReference>
<sequence>VGPFRHQSRDRERSVTLDTSLFLRGKRIPVCVPFKQSPHLLLPVQTVTVNVGQTARLTCFVHNLGDYQVAWMNKGTNAVLSMGETVISKDTRVSVQREQRSTWILTIKNVTLLDHGHYTCNINTQPPTSIEGFLNVAEPPVLEDGDEEEWVMEGMSAYLSCKARGTPPPTYKWIREDYNTIRINESTFVSNWVGRNLTLTHANHRSAGGYLCIASNGFPPSVSKRVLLHVYFAPMVRGPGMEVRSRIGQSVSLTCLYAGHPSPTVSWVRENEFGVQQLTEEYFTVTPQDGQPPYT</sequence>
<keyword evidence="4" id="KW-0677">Repeat</keyword>
<evidence type="ECO:0000256" key="6">
    <source>
        <dbReference type="ARBA" id="ARBA00023157"/>
    </source>
</evidence>
<keyword evidence="8" id="KW-0393">Immunoglobulin domain</keyword>
<dbReference type="PROSITE" id="PS50835">
    <property type="entry name" value="IG_LIKE"/>
    <property type="match status" value="3"/>
</dbReference>
<dbReference type="Proteomes" id="UP001381693">
    <property type="component" value="Unassembled WGS sequence"/>
</dbReference>
<dbReference type="InterPro" id="IPR007110">
    <property type="entry name" value="Ig-like_dom"/>
</dbReference>
<dbReference type="AlphaFoldDB" id="A0AAN9AB74"/>
<evidence type="ECO:0000313" key="10">
    <source>
        <dbReference type="EMBL" id="KAK7081593.1"/>
    </source>
</evidence>
<dbReference type="InterPro" id="IPR051170">
    <property type="entry name" value="Neural/epithelial_adhesion"/>
</dbReference>
<dbReference type="InterPro" id="IPR013783">
    <property type="entry name" value="Ig-like_fold"/>
</dbReference>
<proteinExistence type="predicted"/>
<gene>
    <name evidence="10" type="ORF">SK128_024353</name>
</gene>
<protein>
    <recommendedName>
        <fullName evidence="9">Ig-like domain-containing protein</fullName>
    </recommendedName>
</protein>
<organism evidence="10 11">
    <name type="scientific">Halocaridina rubra</name>
    <name type="common">Hawaiian red shrimp</name>
    <dbReference type="NCBI Taxonomy" id="373956"/>
    <lineage>
        <taxon>Eukaryota</taxon>
        <taxon>Metazoa</taxon>
        <taxon>Ecdysozoa</taxon>
        <taxon>Arthropoda</taxon>
        <taxon>Crustacea</taxon>
        <taxon>Multicrustacea</taxon>
        <taxon>Malacostraca</taxon>
        <taxon>Eumalacostraca</taxon>
        <taxon>Eucarida</taxon>
        <taxon>Decapoda</taxon>
        <taxon>Pleocyemata</taxon>
        <taxon>Caridea</taxon>
        <taxon>Atyoidea</taxon>
        <taxon>Atyidae</taxon>
        <taxon>Halocaridina</taxon>
    </lineage>
</organism>
<evidence type="ECO:0000256" key="3">
    <source>
        <dbReference type="ARBA" id="ARBA00022729"/>
    </source>
</evidence>
<keyword evidence="7" id="KW-0325">Glycoprotein</keyword>
<dbReference type="Pfam" id="PF13927">
    <property type="entry name" value="Ig_3"/>
    <property type="match status" value="1"/>
</dbReference>